<reference evidence="4 5" key="1">
    <citation type="submission" date="2014-11" db="EMBL/GenBank/DDBJ databases">
        <title>Genome sequence of Microbacterium mangrovi MUSC 115(T).</title>
        <authorList>
            <person name="Lee L.-H."/>
        </authorList>
    </citation>
    <scope>NUCLEOTIDE SEQUENCE [LARGE SCALE GENOMIC DNA]</scope>
    <source>
        <strain evidence="4 5">MUSC 115</strain>
    </source>
</reference>
<accession>A0A0B2AAI7</accession>
<feature type="transmembrane region" description="Helical" evidence="2">
    <location>
        <begin position="75"/>
        <end position="95"/>
    </location>
</feature>
<proteinExistence type="predicted"/>
<feature type="transmembrane region" description="Helical" evidence="2">
    <location>
        <begin position="41"/>
        <end position="63"/>
    </location>
</feature>
<dbReference type="Proteomes" id="UP000031030">
    <property type="component" value="Unassembled WGS sequence"/>
</dbReference>
<evidence type="ECO:0000313" key="5">
    <source>
        <dbReference type="Proteomes" id="UP000031030"/>
    </source>
</evidence>
<dbReference type="InterPro" id="IPR047589">
    <property type="entry name" value="DUF11_rpt"/>
</dbReference>
<comment type="caution">
    <text evidence="4">The sequence shown here is derived from an EMBL/GenBank/DDBJ whole genome shotgun (WGS) entry which is preliminary data.</text>
</comment>
<dbReference type="RefSeq" id="WP_039397328.1">
    <property type="nucleotide sequence ID" value="NZ_JTDK01000006.1"/>
</dbReference>
<evidence type="ECO:0000256" key="2">
    <source>
        <dbReference type="SAM" id="Phobius"/>
    </source>
</evidence>
<dbReference type="AlphaFoldDB" id="A0A0B2AAI7"/>
<keyword evidence="2" id="KW-0812">Transmembrane</keyword>
<evidence type="ECO:0000256" key="1">
    <source>
        <dbReference type="SAM" id="MobiDB-lite"/>
    </source>
</evidence>
<organism evidence="4 5">
    <name type="scientific">Microbacterium mangrovi</name>
    <dbReference type="NCBI Taxonomy" id="1348253"/>
    <lineage>
        <taxon>Bacteria</taxon>
        <taxon>Bacillati</taxon>
        <taxon>Actinomycetota</taxon>
        <taxon>Actinomycetes</taxon>
        <taxon>Micrococcales</taxon>
        <taxon>Microbacteriaceae</taxon>
        <taxon>Microbacterium</taxon>
    </lineage>
</organism>
<evidence type="ECO:0000259" key="3">
    <source>
        <dbReference type="Pfam" id="PF24346"/>
    </source>
</evidence>
<dbReference type="STRING" id="1348253.LK09_06700"/>
<gene>
    <name evidence="4" type="ORF">LK09_06700</name>
</gene>
<feature type="transmembrane region" description="Helical" evidence="2">
    <location>
        <begin position="107"/>
        <end position="125"/>
    </location>
</feature>
<keyword evidence="5" id="KW-1185">Reference proteome</keyword>
<evidence type="ECO:0000313" key="4">
    <source>
        <dbReference type="EMBL" id="KHK98631.1"/>
    </source>
</evidence>
<name>A0A0B2AAI7_9MICO</name>
<feature type="region of interest" description="Disordered" evidence="1">
    <location>
        <begin position="243"/>
        <end position="266"/>
    </location>
</feature>
<protein>
    <recommendedName>
        <fullName evidence="3">DUF7507 domain-containing protein</fullName>
    </recommendedName>
</protein>
<feature type="domain" description="DUF7507" evidence="3">
    <location>
        <begin position="152"/>
        <end position="255"/>
    </location>
</feature>
<keyword evidence="2" id="KW-1133">Transmembrane helix</keyword>
<dbReference type="InterPro" id="IPR055354">
    <property type="entry name" value="DUF7507"/>
</dbReference>
<dbReference type="Pfam" id="PF24346">
    <property type="entry name" value="DUF7507"/>
    <property type="match status" value="1"/>
</dbReference>
<dbReference type="EMBL" id="JTDK01000006">
    <property type="protein sequence ID" value="KHK98631.1"/>
    <property type="molecule type" value="Genomic_DNA"/>
</dbReference>
<keyword evidence="2" id="KW-0472">Membrane</keyword>
<dbReference type="NCBIfam" id="TIGR01451">
    <property type="entry name" value="B_ant_repeat"/>
    <property type="match status" value="1"/>
</dbReference>
<sequence length="266" mass="26555">MVSSSAHVLVWAHVAGAVDPGGSPSPSPSPADALGPALNAAGLIWALCGAMLVALIALLIYGWPSAKNKSRASNSVVRSWLAVSLTAGLLIFTAASFGGNDGGLQKMLVGAVIAAVGGAGAFYFATKANETATSAILQAAKGSEGRPGASTLLLSKTADASKLTNPATTGNVITYHFKVTNSGTDALTDVAVSDSVAPPKAVDYVWPGVPGELKAGEVATATSHYQLVGKDLDAKSVISAATATGRPPHGAVVRSEPEHTTTALGT</sequence>